<evidence type="ECO:0000313" key="2">
    <source>
        <dbReference type="Proteomes" id="UP000294901"/>
    </source>
</evidence>
<organism evidence="1 2">
    <name type="scientific">Paractinoplanes brasiliensis</name>
    <dbReference type="NCBI Taxonomy" id="52695"/>
    <lineage>
        <taxon>Bacteria</taxon>
        <taxon>Bacillati</taxon>
        <taxon>Actinomycetota</taxon>
        <taxon>Actinomycetes</taxon>
        <taxon>Micromonosporales</taxon>
        <taxon>Micromonosporaceae</taxon>
        <taxon>Paractinoplanes</taxon>
    </lineage>
</organism>
<proteinExistence type="predicted"/>
<reference evidence="1 2" key="1">
    <citation type="submission" date="2019-03" db="EMBL/GenBank/DDBJ databases">
        <title>Sequencing the genomes of 1000 actinobacteria strains.</title>
        <authorList>
            <person name="Klenk H.-P."/>
        </authorList>
    </citation>
    <scope>NUCLEOTIDE SEQUENCE [LARGE SCALE GENOMIC DNA]</scope>
    <source>
        <strain evidence="1 2">DSM 43805</strain>
    </source>
</reference>
<dbReference type="PROSITE" id="PS51318">
    <property type="entry name" value="TAT"/>
    <property type="match status" value="1"/>
</dbReference>
<sequence length="234" mass="25835">MDRRAFLSAGGAAAVAGLTGSAARAAVRPPVFEWARPAGFFFPGELVLTPPPLAVYADDTAYAEASASLRLRDREAESLRAHAVAVLRDPRHTRRDPLLPAGRDQPRDHLRVRDEEGTWLSAELSGWGDGDPARAYPPALHELAAHVQDLRRKVLRGEPWRPNAVLLAAVRLDFEPVDATPWPVGIPIPADLELRLHGEQARAVRGKLAKRLRAYRQGPMHFTAATWRHLLPHE</sequence>
<dbReference type="InterPro" id="IPR006311">
    <property type="entry name" value="TAT_signal"/>
</dbReference>
<keyword evidence="2" id="KW-1185">Reference proteome</keyword>
<protein>
    <submittedName>
        <fullName evidence="1">Uncharacterized protein</fullName>
    </submittedName>
</protein>
<dbReference type="Proteomes" id="UP000294901">
    <property type="component" value="Unassembled WGS sequence"/>
</dbReference>
<dbReference type="RefSeq" id="WP_133877617.1">
    <property type="nucleotide sequence ID" value="NZ_BOMD01000080.1"/>
</dbReference>
<gene>
    <name evidence="1" type="ORF">C8E87_6949</name>
</gene>
<dbReference type="EMBL" id="SNWR01000002">
    <property type="protein sequence ID" value="TDO31524.1"/>
    <property type="molecule type" value="Genomic_DNA"/>
</dbReference>
<dbReference type="OrthoDB" id="3293893at2"/>
<dbReference type="AlphaFoldDB" id="A0A4R6J7M0"/>
<evidence type="ECO:0000313" key="1">
    <source>
        <dbReference type="EMBL" id="TDO31524.1"/>
    </source>
</evidence>
<comment type="caution">
    <text evidence="1">The sequence shown here is derived from an EMBL/GenBank/DDBJ whole genome shotgun (WGS) entry which is preliminary data.</text>
</comment>
<name>A0A4R6J7M0_9ACTN</name>
<accession>A0A4R6J7M0</accession>